<proteinExistence type="predicted"/>
<dbReference type="AlphaFoldDB" id="K1TN60"/>
<evidence type="ECO:0000313" key="1">
    <source>
        <dbReference type="EMBL" id="EKC71043.1"/>
    </source>
</evidence>
<name>K1TN60_9ZZZZ</name>
<gene>
    <name evidence="1" type="ORF">LEA_07466</name>
</gene>
<comment type="caution">
    <text evidence="1">The sequence shown here is derived from an EMBL/GenBank/DDBJ whole genome shotgun (WGS) entry which is preliminary data.</text>
</comment>
<dbReference type="EMBL" id="AJWY01004922">
    <property type="protein sequence ID" value="EKC71043.1"/>
    <property type="molecule type" value="Genomic_DNA"/>
</dbReference>
<feature type="non-terminal residue" evidence="1">
    <location>
        <position position="81"/>
    </location>
</feature>
<sequence>MAYDGDGEYLPGEWCTFCKVSVKCRARAEEKMKLARLEFKMPPLLTDAEIEEVLDVLPDLTKWANEITAYATEAAIHHGKE</sequence>
<organism evidence="1">
    <name type="scientific">human gut metagenome</name>
    <dbReference type="NCBI Taxonomy" id="408170"/>
    <lineage>
        <taxon>unclassified sequences</taxon>
        <taxon>metagenomes</taxon>
        <taxon>organismal metagenomes</taxon>
    </lineage>
</organism>
<dbReference type="Pfam" id="PF10926">
    <property type="entry name" value="DUF2800"/>
    <property type="match status" value="1"/>
</dbReference>
<accession>K1TN60</accession>
<protein>
    <submittedName>
        <fullName evidence="1">Phage-associated protein</fullName>
    </submittedName>
</protein>
<dbReference type="InterPro" id="IPR021229">
    <property type="entry name" value="DUF2800"/>
</dbReference>
<reference evidence="1" key="1">
    <citation type="journal article" date="2013" name="Environ. Microbiol.">
        <title>Microbiota from the distal guts of lean and obese adolescents exhibit partial functional redundancy besides clear differences in community structure.</title>
        <authorList>
            <person name="Ferrer M."/>
            <person name="Ruiz A."/>
            <person name="Lanza F."/>
            <person name="Haange S.B."/>
            <person name="Oberbach A."/>
            <person name="Till H."/>
            <person name="Bargiela R."/>
            <person name="Campoy C."/>
            <person name="Segura M.T."/>
            <person name="Richter M."/>
            <person name="von Bergen M."/>
            <person name="Seifert J."/>
            <person name="Suarez A."/>
        </authorList>
    </citation>
    <scope>NUCLEOTIDE SEQUENCE</scope>
</reference>